<dbReference type="AlphaFoldDB" id="A0A164QD10"/>
<reference evidence="2 3" key="1">
    <citation type="submission" date="2016-03" db="EMBL/GenBank/DDBJ databases">
        <title>EvidentialGene: Evidence-directed Construction of Genes on Genomes.</title>
        <authorList>
            <person name="Gilbert D.G."/>
            <person name="Choi J.-H."/>
            <person name="Mockaitis K."/>
            <person name="Colbourne J."/>
            <person name="Pfrender M."/>
        </authorList>
    </citation>
    <scope>NUCLEOTIDE SEQUENCE [LARGE SCALE GENOMIC DNA]</scope>
    <source>
        <strain evidence="2 3">Xinb3</strain>
        <tissue evidence="2">Complete organism</tissue>
    </source>
</reference>
<keyword evidence="3" id="KW-1185">Reference proteome</keyword>
<dbReference type="InterPro" id="IPR038606">
    <property type="entry name" value="To_sf"/>
</dbReference>
<feature type="chain" id="PRO_5007852552" description="Circadian clock-controlled protein" evidence="1">
    <location>
        <begin position="19"/>
        <end position="251"/>
    </location>
</feature>
<evidence type="ECO:0000313" key="3">
    <source>
        <dbReference type="Proteomes" id="UP000076858"/>
    </source>
</evidence>
<feature type="signal peptide" evidence="1">
    <location>
        <begin position="1"/>
        <end position="18"/>
    </location>
</feature>
<gene>
    <name evidence="2" type="ORF">APZ42_028755</name>
</gene>
<organism evidence="2 3">
    <name type="scientific">Daphnia magna</name>
    <dbReference type="NCBI Taxonomy" id="35525"/>
    <lineage>
        <taxon>Eukaryota</taxon>
        <taxon>Metazoa</taxon>
        <taxon>Ecdysozoa</taxon>
        <taxon>Arthropoda</taxon>
        <taxon>Crustacea</taxon>
        <taxon>Branchiopoda</taxon>
        <taxon>Diplostraca</taxon>
        <taxon>Cladocera</taxon>
        <taxon>Anomopoda</taxon>
        <taxon>Daphniidae</taxon>
        <taxon>Daphnia</taxon>
    </lineage>
</organism>
<dbReference type="PANTHER" id="PTHR11008">
    <property type="entry name" value="PROTEIN TAKEOUT-LIKE PROTEIN"/>
    <property type="match status" value="1"/>
</dbReference>
<dbReference type="PROSITE" id="PS51257">
    <property type="entry name" value="PROKAR_LIPOPROTEIN"/>
    <property type="match status" value="1"/>
</dbReference>
<protein>
    <recommendedName>
        <fullName evidence="4">Circadian clock-controlled protein</fullName>
    </recommendedName>
</protein>
<comment type="caution">
    <text evidence="2">The sequence shown here is derived from an EMBL/GenBank/DDBJ whole genome shotgun (WGS) entry which is preliminary data.</text>
</comment>
<dbReference type="Pfam" id="PF06585">
    <property type="entry name" value="JHBP"/>
    <property type="match status" value="1"/>
</dbReference>
<dbReference type="Gene3D" id="3.15.10.30">
    <property type="entry name" value="Haemolymph juvenile hormone binding protein"/>
    <property type="match status" value="1"/>
</dbReference>
<evidence type="ECO:0000256" key="1">
    <source>
        <dbReference type="SAM" id="SignalP"/>
    </source>
</evidence>
<dbReference type="Proteomes" id="UP000076858">
    <property type="component" value="Unassembled WGS sequence"/>
</dbReference>
<evidence type="ECO:0000313" key="2">
    <source>
        <dbReference type="EMBL" id="KZS07645.1"/>
    </source>
</evidence>
<keyword evidence="1" id="KW-0732">Signal</keyword>
<dbReference type="EMBL" id="LRGB01002451">
    <property type="protein sequence ID" value="KZS07645.1"/>
    <property type="molecule type" value="Genomic_DNA"/>
</dbReference>
<name>A0A164QD10_9CRUS</name>
<sequence length="251" mass="28054">MKKHLITILLIVGTSSSCFRLYGGAMTINGIHLAKSTLEDYVIQCWQDFIDLMDNGVPGLNIPTFDPWFANNSFPFRMQDGEIVLRADVNATNVTSLGFSSVQVPAVYETSESHYNVSLSLTDLKISGLYTIIGSHHYFYPIVGNGPFDMTLLDVSSSGTTAVLFDGMVYSLTKLQLTPLKYGSATSEFYGLSISDMDSTSETYIEIVHMMTELLWSHVEKELRLQLSDSITQYLNDQLLDFQPSSMHRQP</sequence>
<dbReference type="InterPro" id="IPR010562">
    <property type="entry name" value="Haemolymph_juvenile_hormone-bd"/>
</dbReference>
<dbReference type="PANTHER" id="PTHR11008:SF9">
    <property type="entry name" value="PROTEIN TAKEOUT-LIKE PROTEIN"/>
    <property type="match status" value="1"/>
</dbReference>
<proteinExistence type="predicted"/>
<accession>A0A164QD10</accession>
<evidence type="ECO:0008006" key="4">
    <source>
        <dbReference type="Google" id="ProtNLM"/>
    </source>
</evidence>